<evidence type="ECO:0000313" key="3">
    <source>
        <dbReference type="Proteomes" id="UP000224634"/>
    </source>
</evidence>
<feature type="compositionally biased region" description="Polar residues" evidence="1">
    <location>
        <begin position="51"/>
        <end position="62"/>
    </location>
</feature>
<keyword evidence="3" id="KW-1185">Reference proteome</keyword>
<feature type="compositionally biased region" description="Basic and acidic residues" evidence="1">
    <location>
        <begin position="29"/>
        <end position="41"/>
    </location>
</feature>
<evidence type="ECO:0000256" key="1">
    <source>
        <dbReference type="SAM" id="MobiDB-lite"/>
    </source>
</evidence>
<feature type="compositionally biased region" description="Basic and acidic residues" evidence="1">
    <location>
        <begin position="63"/>
        <end position="91"/>
    </location>
</feature>
<protein>
    <submittedName>
        <fullName evidence="2">Uncharacterized protein</fullName>
    </submittedName>
</protein>
<reference evidence="2 3" key="1">
    <citation type="submission" date="2017-10" db="EMBL/GenBank/DDBJ databases">
        <title>Comparative genomics in systemic dimorphic fungi from Ajellomycetaceae.</title>
        <authorList>
            <person name="Munoz J.F."/>
            <person name="Mcewen J.G."/>
            <person name="Clay O.K."/>
            <person name="Cuomo C.A."/>
        </authorList>
    </citation>
    <scope>NUCLEOTIDE SEQUENCE [LARGE SCALE GENOMIC DNA]</scope>
    <source>
        <strain evidence="2 3">UAMH7299</strain>
    </source>
</reference>
<dbReference type="EMBL" id="PDNA01000633">
    <property type="protein sequence ID" value="PGG94901.1"/>
    <property type="molecule type" value="Genomic_DNA"/>
</dbReference>
<proteinExistence type="predicted"/>
<feature type="compositionally biased region" description="Basic and acidic residues" evidence="1">
    <location>
        <begin position="205"/>
        <end position="219"/>
    </location>
</feature>
<dbReference type="Proteomes" id="UP000224634">
    <property type="component" value="Unassembled WGS sequence"/>
</dbReference>
<comment type="caution">
    <text evidence="2">The sequence shown here is derived from an EMBL/GenBank/DDBJ whole genome shotgun (WGS) entry which is preliminary data.</text>
</comment>
<feature type="compositionally biased region" description="Low complexity" evidence="1">
    <location>
        <begin position="176"/>
        <end position="189"/>
    </location>
</feature>
<accession>A0A2B7WEF8</accession>
<organism evidence="2 3">
    <name type="scientific">Polytolypa hystricis (strain UAMH7299)</name>
    <dbReference type="NCBI Taxonomy" id="1447883"/>
    <lineage>
        <taxon>Eukaryota</taxon>
        <taxon>Fungi</taxon>
        <taxon>Dikarya</taxon>
        <taxon>Ascomycota</taxon>
        <taxon>Pezizomycotina</taxon>
        <taxon>Eurotiomycetes</taxon>
        <taxon>Eurotiomycetidae</taxon>
        <taxon>Onygenales</taxon>
        <taxon>Onygenales incertae sedis</taxon>
        <taxon>Polytolypa</taxon>
    </lineage>
</organism>
<feature type="region of interest" description="Disordered" evidence="1">
    <location>
        <begin position="1"/>
        <end position="91"/>
    </location>
</feature>
<gene>
    <name evidence="2" type="ORF">AJ80_10102</name>
</gene>
<sequence length="267" mass="29879">MNRVNRSWRDERAPWRPNQLGSASTGRARVSERHRSSHEQMNEGSRVASESEYQSRSGSAENSRNERDNREGGQLEGEREKERKGAESCRECNTEKAHRFLERNLLSFAVVFLQQQVWQLSFVNSLLSSQLVLSCSMSRPSSIDLKGKNPVFSTYRDPQPAHKHGRTLKNSDSKSEGSSSGSEGLKPEGIPAPIVTPQSEMESENEGKTETPVAEKKATADNLPRLIMVTPLPAVGSTVCVSTTESMRHRRYLSEWQTIRRYGSGNG</sequence>
<name>A0A2B7WEF8_POLH7</name>
<dbReference type="AlphaFoldDB" id="A0A2B7WEF8"/>
<feature type="region of interest" description="Disordered" evidence="1">
    <location>
        <begin position="139"/>
        <end position="219"/>
    </location>
</feature>
<evidence type="ECO:0000313" key="2">
    <source>
        <dbReference type="EMBL" id="PGG94901.1"/>
    </source>
</evidence>